<feature type="transmembrane region" description="Helical" evidence="5">
    <location>
        <begin position="6"/>
        <end position="23"/>
    </location>
</feature>
<comment type="subcellular location">
    <subcellularLocation>
        <location evidence="1">Membrane</location>
        <topology evidence="1">Multi-pass membrane protein</topology>
    </subcellularLocation>
</comment>
<accession>A0A271J163</accession>
<keyword evidence="2 5" id="KW-0812">Transmembrane</keyword>
<feature type="transmembrane region" description="Helical" evidence="5">
    <location>
        <begin position="265"/>
        <end position="286"/>
    </location>
</feature>
<feature type="transmembrane region" description="Helical" evidence="5">
    <location>
        <begin position="30"/>
        <end position="49"/>
    </location>
</feature>
<protein>
    <submittedName>
        <fullName evidence="7">Sodium:calcium antiporter</fullName>
    </submittedName>
</protein>
<keyword evidence="8" id="KW-1185">Reference proteome</keyword>
<evidence type="ECO:0000256" key="4">
    <source>
        <dbReference type="ARBA" id="ARBA00023136"/>
    </source>
</evidence>
<dbReference type="GO" id="GO:0006874">
    <property type="term" value="P:intracellular calcium ion homeostasis"/>
    <property type="evidence" value="ECO:0007669"/>
    <property type="project" value="TreeGrafter"/>
</dbReference>
<evidence type="ECO:0000313" key="7">
    <source>
        <dbReference type="EMBL" id="PAP77100.1"/>
    </source>
</evidence>
<feature type="transmembrane region" description="Helical" evidence="5">
    <location>
        <begin position="103"/>
        <end position="120"/>
    </location>
</feature>
<proteinExistence type="predicted"/>
<evidence type="ECO:0000259" key="6">
    <source>
        <dbReference type="Pfam" id="PF01699"/>
    </source>
</evidence>
<dbReference type="Pfam" id="PF01699">
    <property type="entry name" value="Na_Ca_ex"/>
    <property type="match status" value="2"/>
</dbReference>
<feature type="domain" description="Sodium/calcium exchanger membrane region" evidence="6">
    <location>
        <begin position="5"/>
        <end position="144"/>
    </location>
</feature>
<evidence type="ECO:0000256" key="3">
    <source>
        <dbReference type="ARBA" id="ARBA00022989"/>
    </source>
</evidence>
<dbReference type="Proteomes" id="UP000216339">
    <property type="component" value="Unassembled WGS sequence"/>
</dbReference>
<organism evidence="7 8">
    <name type="scientific">Rubrivirga marina</name>
    <dbReference type="NCBI Taxonomy" id="1196024"/>
    <lineage>
        <taxon>Bacteria</taxon>
        <taxon>Pseudomonadati</taxon>
        <taxon>Rhodothermota</taxon>
        <taxon>Rhodothermia</taxon>
        <taxon>Rhodothermales</taxon>
        <taxon>Rubricoccaceae</taxon>
        <taxon>Rubrivirga</taxon>
    </lineage>
</organism>
<dbReference type="Gene3D" id="1.20.1420.30">
    <property type="entry name" value="NCX, central ion-binding region"/>
    <property type="match status" value="1"/>
</dbReference>
<evidence type="ECO:0000313" key="8">
    <source>
        <dbReference type="Proteomes" id="UP000216339"/>
    </source>
</evidence>
<name>A0A271J163_9BACT</name>
<evidence type="ECO:0000256" key="1">
    <source>
        <dbReference type="ARBA" id="ARBA00004141"/>
    </source>
</evidence>
<dbReference type="OrthoDB" id="9794225at2"/>
<dbReference type="NCBIfam" id="TIGR00367">
    <property type="entry name" value="calcium/sodium antiporter"/>
    <property type="match status" value="1"/>
</dbReference>
<keyword evidence="4 5" id="KW-0472">Membrane</keyword>
<feature type="transmembrane region" description="Helical" evidence="5">
    <location>
        <begin position="69"/>
        <end position="91"/>
    </location>
</feature>
<comment type="caution">
    <text evidence="7">The sequence shown here is derived from an EMBL/GenBank/DDBJ whole genome shotgun (WGS) entry which is preliminary data.</text>
</comment>
<feature type="domain" description="Sodium/calcium exchanger membrane region" evidence="6">
    <location>
        <begin position="174"/>
        <end position="312"/>
    </location>
</feature>
<dbReference type="InterPro" id="IPR004481">
    <property type="entry name" value="K/Na/Ca-exchanger"/>
</dbReference>
<dbReference type="InterPro" id="IPR044880">
    <property type="entry name" value="NCX_ion-bd_dom_sf"/>
</dbReference>
<feature type="transmembrane region" description="Helical" evidence="5">
    <location>
        <begin position="207"/>
        <end position="230"/>
    </location>
</feature>
<dbReference type="RefSeq" id="WP_095510768.1">
    <property type="nucleotide sequence ID" value="NZ_MQWD01000001.1"/>
</dbReference>
<feature type="transmembrane region" description="Helical" evidence="5">
    <location>
        <begin position="237"/>
        <end position="259"/>
    </location>
</feature>
<dbReference type="AlphaFoldDB" id="A0A271J163"/>
<gene>
    <name evidence="7" type="ORF">BSZ37_12020</name>
</gene>
<dbReference type="InterPro" id="IPR004837">
    <property type="entry name" value="NaCa_Exmemb"/>
</dbReference>
<dbReference type="GO" id="GO:0005886">
    <property type="term" value="C:plasma membrane"/>
    <property type="evidence" value="ECO:0007669"/>
    <property type="project" value="TreeGrafter"/>
</dbReference>
<feature type="transmembrane region" description="Helical" evidence="5">
    <location>
        <begin position="126"/>
        <end position="145"/>
    </location>
</feature>
<sequence length="316" mass="31490">MLLDLLLIAVGLVVLTGGAEGLVRGGAALALRLGLTPLAVGLTVVAFGTSSPELVVSLSAALQGQGDLAVGNVVGSNIFNVAFILGVAALVRPAAAHAQVIRVDVPIVIGSSLLLCALLLDGRLGALEGTVLLAGAGAYTAYTLWAARREAPEVQAEAGGALPDADGPLWRDLAFVVGGLVLLVAGARMLVTGAVSIAEAAGLSEAIIGLTILAAGTSLPELATSVVAALRGQSDIAIGNVVGSNIFNVLGILGVTSLVRPLAPGGIGPVDLGVMLVLAIALLPLLRTGFRLDRLEGALLLLSYVGYTAYLLVAVA</sequence>
<feature type="transmembrane region" description="Helical" evidence="5">
    <location>
        <begin position="298"/>
        <end position="315"/>
    </location>
</feature>
<evidence type="ECO:0000256" key="2">
    <source>
        <dbReference type="ARBA" id="ARBA00022692"/>
    </source>
</evidence>
<keyword evidence="3 5" id="KW-1133">Transmembrane helix</keyword>
<dbReference type="EMBL" id="MQWD01000001">
    <property type="protein sequence ID" value="PAP77100.1"/>
    <property type="molecule type" value="Genomic_DNA"/>
</dbReference>
<dbReference type="PANTHER" id="PTHR10846">
    <property type="entry name" value="SODIUM/POTASSIUM/CALCIUM EXCHANGER"/>
    <property type="match status" value="1"/>
</dbReference>
<feature type="transmembrane region" description="Helical" evidence="5">
    <location>
        <begin position="173"/>
        <end position="195"/>
    </location>
</feature>
<dbReference type="GO" id="GO:0008273">
    <property type="term" value="F:calcium, potassium:sodium antiporter activity"/>
    <property type="evidence" value="ECO:0007669"/>
    <property type="project" value="TreeGrafter"/>
</dbReference>
<evidence type="ECO:0000256" key="5">
    <source>
        <dbReference type="SAM" id="Phobius"/>
    </source>
</evidence>
<dbReference type="GO" id="GO:0005262">
    <property type="term" value="F:calcium channel activity"/>
    <property type="evidence" value="ECO:0007669"/>
    <property type="project" value="TreeGrafter"/>
</dbReference>
<dbReference type="PANTHER" id="PTHR10846:SF8">
    <property type="entry name" value="INNER MEMBRANE PROTEIN YRBG"/>
    <property type="match status" value="1"/>
</dbReference>
<reference evidence="7 8" key="1">
    <citation type="submission" date="2016-11" db="EMBL/GenBank/DDBJ databases">
        <title>Study of marine rhodopsin-containing bacteria.</title>
        <authorList>
            <person name="Yoshizawa S."/>
            <person name="Kumagai Y."/>
            <person name="Kogure K."/>
        </authorList>
    </citation>
    <scope>NUCLEOTIDE SEQUENCE [LARGE SCALE GENOMIC DNA]</scope>
    <source>
        <strain evidence="7 8">SAORIC-28</strain>
    </source>
</reference>